<keyword evidence="10" id="KW-1185">Reference proteome</keyword>
<keyword evidence="4" id="KW-0378">Hydrolase</keyword>
<dbReference type="PROSITE" id="PS51462">
    <property type="entry name" value="NUDIX"/>
    <property type="match status" value="1"/>
</dbReference>
<dbReference type="Proteomes" id="UP000316196">
    <property type="component" value="Unassembled WGS sequence"/>
</dbReference>
<dbReference type="InterPro" id="IPR015797">
    <property type="entry name" value="NUDIX_hydrolase-like_dom_sf"/>
</dbReference>
<evidence type="ECO:0000259" key="8">
    <source>
        <dbReference type="PROSITE" id="PS51462"/>
    </source>
</evidence>
<keyword evidence="5" id="KW-0460">Magnesium</keyword>
<dbReference type="Pfam" id="PF00293">
    <property type="entry name" value="NUDIX"/>
    <property type="match status" value="1"/>
</dbReference>
<accession>A0A542ZCX2</accession>
<dbReference type="CDD" id="cd03426">
    <property type="entry name" value="NUDIX_CoAse_Nudt7"/>
    <property type="match status" value="1"/>
</dbReference>
<keyword evidence="6" id="KW-0464">Manganese</keyword>
<evidence type="ECO:0000313" key="9">
    <source>
        <dbReference type="EMBL" id="TQL58206.1"/>
    </source>
</evidence>
<reference evidence="9 10" key="1">
    <citation type="submission" date="2019-06" db="EMBL/GenBank/DDBJ databases">
        <title>Sequencing the genomes of 1000 actinobacteria strains.</title>
        <authorList>
            <person name="Klenk H.-P."/>
        </authorList>
    </citation>
    <scope>NUCLEOTIDE SEQUENCE [LARGE SCALE GENOMIC DNA]</scope>
    <source>
        <strain evidence="9 10">DSM 8251</strain>
    </source>
</reference>
<evidence type="ECO:0000256" key="3">
    <source>
        <dbReference type="ARBA" id="ARBA00022723"/>
    </source>
</evidence>
<dbReference type="InterPro" id="IPR045121">
    <property type="entry name" value="CoAse"/>
</dbReference>
<evidence type="ECO:0000256" key="1">
    <source>
        <dbReference type="ARBA" id="ARBA00001936"/>
    </source>
</evidence>
<feature type="region of interest" description="Disordered" evidence="7">
    <location>
        <begin position="1"/>
        <end position="22"/>
    </location>
</feature>
<dbReference type="PANTHER" id="PTHR12992">
    <property type="entry name" value="NUDIX HYDROLASE"/>
    <property type="match status" value="1"/>
</dbReference>
<dbReference type="SUPFAM" id="SSF55811">
    <property type="entry name" value="Nudix"/>
    <property type="match status" value="1"/>
</dbReference>
<dbReference type="GO" id="GO:0046872">
    <property type="term" value="F:metal ion binding"/>
    <property type="evidence" value="ECO:0007669"/>
    <property type="project" value="UniProtKB-KW"/>
</dbReference>
<protein>
    <submittedName>
        <fullName evidence="9">NUDIX domain-containing protein</fullName>
    </submittedName>
</protein>
<dbReference type="Gene3D" id="3.90.79.10">
    <property type="entry name" value="Nucleoside Triphosphate Pyrophosphohydrolase"/>
    <property type="match status" value="1"/>
</dbReference>
<dbReference type="AlphaFoldDB" id="A0A542ZCX2"/>
<evidence type="ECO:0000256" key="7">
    <source>
        <dbReference type="SAM" id="MobiDB-lite"/>
    </source>
</evidence>
<evidence type="ECO:0000256" key="4">
    <source>
        <dbReference type="ARBA" id="ARBA00022801"/>
    </source>
</evidence>
<comment type="caution">
    <text evidence="9">The sequence shown here is derived from an EMBL/GenBank/DDBJ whole genome shotgun (WGS) entry which is preliminary data.</text>
</comment>
<comment type="cofactor">
    <cofactor evidence="2">
        <name>Mg(2+)</name>
        <dbReference type="ChEBI" id="CHEBI:18420"/>
    </cofactor>
</comment>
<dbReference type="EMBL" id="VFOR01000002">
    <property type="protein sequence ID" value="TQL58206.1"/>
    <property type="molecule type" value="Genomic_DNA"/>
</dbReference>
<name>A0A542ZCX2_9ACTN</name>
<organism evidence="9 10">
    <name type="scientific">Propioniferax innocua</name>
    <dbReference type="NCBI Taxonomy" id="1753"/>
    <lineage>
        <taxon>Bacteria</taxon>
        <taxon>Bacillati</taxon>
        <taxon>Actinomycetota</taxon>
        <taxon>Actinomycetes</taxon>
        <taxon>Propionibacteriales</taxon>
        <taxon>Propionibacteriaceae</taxon>
        <taxon>Propioniferax</taxon>
    </lineage>
</organism>
<proteinExistence type="predicted"/>
<evidence type="ECO:0000313" key="10">
    <source>
        <dbReference type="Proteomes" id="UP000316196"/>
    </source>
</evidence>
<dbReference type="GO" id="GO:0010945">
    <property type="term" value="F:coenzyme A diphosphatase activity"/>
    <property type="evidence" value="ECO:0007669"/>
    <property type="project" value="InterPro"/>
</dbReference>
<keyword evidence="3" id="KW-0479">Metal-binding</keyword>
<evidence type="ECO:0000256" key="6">
    <source>
        <dbReference type="ARBA" id="ARBA00023211"/>
    </source>
</evidence>
<gene>
    <name evidence="9" type="ORF">FB460_2060</name>
</gene>
<feature type="domain" description="Nudix hydrolase" evidence="8">
    <location>
        <begin position="37"/>
        <end position="165"/>
    </location>
</feature>
<sequence>MFGRLASAIGQGHAAAPPSRTPRGAREAAVLVLFDSGRGPAVGDLALTFVEKSALLRRHAGQIAFPGGRVEPEDADMTATALREAHEETGLTPDAVSVRAIMPEVSVPSGYDVTAVIAHSPRAPELCVNDPGEIAAVHRIPVATLVDPAHRLTATLDEPRPYAGPAFGVPAEGARPGVFIWGMTAHLLDTILTLAGLASEWDRERRVPVPRQYR</sequence>
<comment type="cofactor">
    <cofactor evidence="1">
        <name>Mn(2+)</name>
        <dbReference type="ChEBI" id="CHEBI:29035"/>
    </cofactor>
</comment>
<evidence type="ECO:0000256" key="2">
    <source>
        <dbReference type="ARBA" id="ARBA00001946"/>
    </source>
</evidence>
<dbReference type="InterPro" id="IPR000086">
    <property type="entry name" value="NUDIX_hydrolase_dom"/>
</dbReference>
<evidence type="ECO:0000256" key="5">
    <source>
        <dbReference type="ARBA" id="ARBA00022842"/>
    </source>
</evidence>
<dbReference type="PANTHER" id="PTHR12992:SF11">
    <property type="entry name" value="MITOCHONDRIAL COENZYME A DIPHOSPHATASE NUDT8"/>
    <property type="match status" value="1"/>
</dbReference>